<dbReference type="EMBL" id="FPHC01000031">
    <property type="protein sequence ID" value="SFV53764.1"/>
    <property type="molecule type" value="Genomic_DNA"/>
</dbReference>
<organism evidence="1">
    <name type="scientific">hydrothermal vent metagenome</name>
    <dbReference type="NCBI Taxonomy" id="652676"/>
    <lineage>
        <taxon>unclassified sequences</taxon>
        <taxon>metagenomes</taxon>
        <taxon>ecological metagenomes</taxon>
    </lineage>
</organism>
<accession>A0A1W1BJN4</accession>
<gene>
    <name evidence="1" type="ORF">MNB_SV-6-63</name>
</gene>
<sequence>MQKTTSRDNLWFIAFKRLGGVVKSYTLLFYRHRYDTCGLCLLCIA</sequence>
<evidence type="ECO:0000313" key="1">
    <source>
        <dbReference type="EMBL" id="SFV53764.1"/>
    </source>
</evidence>
<dbReference type="AlphaFoldDB" id="A0A1W1BJN4"/>
<reference evidence="1" key="1">
    <citation type="submission" date="2016-10" db="EMBL/GenBank/DDBJ databases">
        <authorList>
            <person name="de Groot N.N."/>
        </authorList>
    </citation>
    <scope>NUCLEOTIDE SEQUENCE</scope>
</reference>
<name>A0A1W1BJN4_9ZZZZ</name>
<proteinExistence type="predicted"/>
<protein>
    <submittedName>
        <fullName evidence="1">Uncharacterized protein</fullName>
    </submittedName>
</protein>